<dbReference type="HOGENOM" id="CLU_012184_1_2_1"/>
<evidence type="ECO:0000256" key="1">
    <source>
        <dbReference type="ARBA" id="ARBA00008455"/>
    </source>
</evidence>
<dbReference type="EnsemblMetazoa" id="MESCA000278-RA">
    <property type="protein sequence ID" value="MESCA000278-PA"/>
    <property type="gene ID" value="MESCA000278"/>
</dbReference>
<keyword evidence="5" id="KW-1185">Reference proteome</keyword>
<dbReference type="FunFam" id="3.90.70.10:FF:000109">
    <property type="entry name" value="Cysteine protease"/>
    <property type="match status" value="1"/>
</dbReference>
<proteinExistence type="inferred from homology"/>
<dbReference type="InterPro" id="IPR039417">
    <property type="entry name" value="Peptidase_C1A_papain-like"/>
</dbReference>
<dbReference type="AlphaFoldDB" id="T1GAL9"/>
<accession>T1GAL9</accession>
<evidence type="ECO:0000313" key="5">
    <source>
        <dbReference type="Proteomes" id="UP000015102"/>
    </source>
</evidence>
<reference evidence="5" key="1">
    <citation type="submission" date="2013-02" db="EMBL/GenBank/DDBJ databases">
        <authorList>
            <person name="Hughes D."/>
        </authorList>
    </citation>
    <scope>NUCLEOTIDE SEQUENCE</scope>
    <source>
        <strain>Durham</strain>
        <strain evidence="5">NC isolate 2 -- Noor lab</strain>
    </source>
</reference>
<dbReference type="InterPro" id="IPR025661">
    <property type="entry name" value="Pept_asp_AS"/>
</dbReference>
<dbReference type="CDD" id="cd02248">
    <property type="entry name" value="Peptidase_C1A"/>
    <property type="match status" value="1"/>
</dbReference>
<evidence type="ECO:0000313" key="4">
    <source>
        <dbReference type="EnsemblMetazoa" id="MESCA000278-PA"/>
    </source>
</evidence>
<dbReference type="EMBL" id="CAQQ02200189">
    <property type="status" value="NOT_ANNOTATED_CDS"/>
    <property type="molecule type" value="Genomic_DNA"/>
</dbReference>
<dbReference type="Pfam" id="PF00112">
    <property type="entry name" value="Peptidase_C1"/>
    <property type="match status" value="1"/>
</dbReference>
<dbReference type="GO" id="GO:0008234">
    <property type="term" value="F:cysteine-type peptidase activity"/>
    <property type="evidence" value="ECO:0007669"/>
    <property type="project" value="InterPro"/>
</dbReference>
<evidence type="ECO:0000259" key="3">
    <source>
        <dbReference type="SMART" id="SM00645"/>
    </source>
</evidence>
<dbReference type="Gene3D" id="3.90.70.10">
    <property type="entry name" value="Cysteine proteinases"/>
    <property type="match status" value="1"/>
</dbReference>
<dbReference type="PRINTS" id="PR00705">
    <property type="entry name" value="PAPAIN"/>
</dbReference>
<organism evidence="4 5">
    <name type="scientific">Megaselia scalaris</name>
    <name type="common">Humpbacked fly</name>
    <name type="synonym">Phora scalaris</name>
    <dbReference type="NCBI Taxonomy" id="36166"/>
    <lineage>
        <taxon>Eukaryota</taxon>
        <taxon>Metazoa</taxon>
        <taxon>Ecdysozoa</taxon>
        <taxon>Arthropoda</taxon>
        <taxon>Hexapoda</taxon>
        <taxon>Insecta</taxon>
        <taxon>Pterygota</taxon>
        <taxon>Neoptera</taxon>
        <taxon>Endopterygota</taxon>
        <taxon>Diptera</taxon>
        <taxon>Brachycera</taxon>
        <taxon>Muscomorpha</taxon>
        <taxon>Platypezoidea</taxon>
        <taxon>Phoridae</taxon>
        <taxon>Megaseliini</taxon>
        <taxon>Megaselia</taxon>
    </lineage>
</organism>
<dbReference type="InterPro" id="IPR000668">
    <property type="entry name" value="Peptidase_C1A_C"/>
</dbReference>
<dbReference type="SUPFAM" id="SSF54001">
    <property type="entry name" value="Cysteine proteinases"/>
    <property type="match status" value="1"/>
</dbReference>
<dbReference type="InterPro" id="IPR025660">
    <property type="entry name" value="Pept_his_AS"/>
</dbReference>
<comment type="similarity">
    <text evidence="1">Belongs to the peptidase C1 family.</text>
</comment>
<dbReference type="SMART" id="SM00645">
    <property type="entry name" value="Pept_C1"/>
    <property type="match status" value="1"/>
</dbReference>
<protein>
    <recommendedName>
        <fullName evidence="3">Peptidase C1A papain C-terminal domain-containing protein</fullName>
    </recommendedName>
</protein>
<dbReference type="InterPro" id="IPR013128">
    <property type="entry name" value="Peptidase_C1A"/>
</dbReference>
<dbReference type="OMA" id="TFHESAI"/>
<feature type="domain" description="Peptidase C1A papain C-terminal" evidence="3">
    <location>
        <begin position="113"/>
        <end position="328"/>
    </location>
</feature>
<name>T1GAL9_MEGSC</name>
<sequence>MFEKRKHHSKKHNIEHEESISKLKAYNDLHKAIQTVKMDKTTPFKAVLNSRRRNHASNSAHRSRNHLFYTALNYYSDLSNSELIRKIAGYKKKNTTFEILFSSAPEDQENQTIPDSFDWREKGGVTKVKSQLLNLKTDCGACWAFAVTGAIEGHVFVETGELNSLSEQNLIDCSGDGCDGGFPLHGFQYVLENKGIALGVKYPYTAVESTCKYSEDKKGAEIKGFMAIKVGDENEMKRIIATKGPIACSVHAGIDTFIQYKNGIYNDDECKKGDLDHSILVVGYGSENGHDYWIIKNSWGEGWGQGGYMKLLRNDNMCHIADECSFPIV</sequence>
<dbReference type="Proteomes" id="UP000015102">
    <property type="component" value="Unassembled WGS sequence"/>
</dbReference>
<dbReference type="PANTHER" id="PTHR12411">
    <property type="entry name" value="CYSTEINE PROTEASE FAMILY C1-RELATED"/>
    <property type="match status" value="1"/>
</dbReference>
<dbReference type="PROSITE" id="PS00640">
    <property type="entry name" value="THIOL_PROTEASE_ASN"/>
    <property type="match status" value="1"/>
</dbReference>
<dbReference type="PROSITE" id="PS00639">
    <property type="entry name" value="THIOL_PROTEASE_HIS"/>
    <property type="match status" value="1"/>
</dbReference>
<keyword evidence="2" id="KW-1015">Disulfide bond</keyword>
<reference evidence="4" key="2">
    <citation type="submission" date="2015-06" db="UniProtKB">
        <authorList>
            <consortium name="EnsemblMetazoa"/>
        </authorList>
    </citation>
    <scope>IDENTIFICATION</scope>
</reference>
<dbReference type="GO" id="GO:0006508">
    <property type="term" value="P:proteolysis"/>
    <property type="evidence" value="ECO:0007669"/>
    <property type="project" value="InterPro"/>
</dbReference>
<dbReference type="InterPro" id="IPR038765">
    <property type="entry name" value="Papain-like_cys_pep_sf"/>
</dbReference>
<dbReference type="STRING" id="36166.T1GAL9"/>
<evidence type="ECO:0000256" key="2">
    <source>
        <dbReference type="ARBA" id="ARBA00023157"/>
    </source>
</evidence>